<keyword evidence="1" id="KW-0863">Zinc-finger</keyword>
<evidence type="ECO:0000259" key="2">
    <source>
        <dbReference type="PROSITE" id="PS50157"/>
    </source>
</evidence>
<organism evidence="3 4">
    <name type="scientific">Allacma fusca</name>
    <dbReference type="NCBI Taxonomy" id="39272"/>
    <lineage>
        <taxon>Eukaryota</taxon>
        <taxon>Metazoa</taxon>
        <taxon>Ecdysozoa</taxon>
        <taxon>Arthropoda</taxon>
        <taxon>Hexapoda</taxon>
        <taxon>Collembola</taxon>
        <taxon>Symphypleona</taxon>
        <taxon>Sminthuridae</taxon>
        <taxon>Allacma</taxon>
    </lineage>
</organism>
<dbReference type="PROSITE" id="PS00028">
    <property type="entry name" value="ZINC_FINGER_C2H2_1"/>
    <property type="match status" value="1"/>
</dbReference>
<dbReference type="PANTHER" id="PTHR12847">
    <property type="entry name" value="ATP-BINDING CASSETTE ABC TRANSPORTER-RELATED"/>
    <property type="match status" value="1"/>
</dbReference>
<dbReference type="GO" id="GO:0030125">
    <property type="term" value="C:clathrin vesicle coat"/>
    <property type="evidence" value="ECO:0007669"/>
    <property type="project" value="TreeGrafter"/>
</dbReference>
<keyword evidence="4" id="KW-1185">Reference proteome</keyword>
<keyword evidence="1" id="KW-0862">Zinc</keyword>
<feature type="domain" description="C2H2-type" evidence="2">
    <location>
        <begin position="192"/>
        <end position="220"/>
    </location>
</feature>
<dbReference type="AlphaFoldDB" id="A0A8J2KY45"/>
<proteinExistence type="predicted"/>
<evidence type="ECO:0000313" key="4">
    <source>
        <dbReference type="Proteomes" id="UP000708208"/>
    </source>
</evidence>
<accession>A0A8J2KY45</accession>
<dbReference type="GO" id="GO:0006897">
    <property type="term" value="P:endocytosis"/>
    <property type="evidence" value="ECO:0007669"/>
    <property type="project" value="InterPro"/>
</dbReference>
<name>A0A8J2KY45_9HEXA</name>
<dbReference type="GO" id="GO:0008270">
    <property type="term" value="F:zinc ion binding"/>
    <property type="evidence" value="ECO:0007669"/>
    <property type="project" value="UniProtKB-KW"/>
</dbReference>
<evidence type="ECO:0000256" key="1">
    <source>
        <dbReference type="PROSITE-ProRule" id="PRU00042"/>
    </source>
</evidence>
<dbReference type="Proteomes" id="UP000708208">
    <property type="component" value="Unassembled WGS sequence"/>
</dbReference>
<dbReference type="PANTHER" id="PTHR12847:SF9">
    <property type="entry name" value="NECAP-LIKE PROTEIN CG9132"/>
    <property type="match status" value="1"/>
</dbReference>
<dbReference type="OrthoDB" id="8379166at2759"/>
<reference evidence="3" key="1">
    <citation type="submission" date="2021-06" db="EMBL/GenBank/DDBJ databases">
        <authorList>
            <person name="Hodson N. C."/>
            <person name="Mongue J. A."/>
            <person name="Jaron S. K."/>
        </authorList>
    </citation>
    <scope>NUCLEOTIDE SEQUENCE</scope>
</reference>
<dbReference type="InterPro" id="IPR012466">
    <property type="entry name" value="NECAP_PHear"/>
</dbReference>
<comment type="caution">
    <text evidence="3">The sequence shown here is derived from an EMBL/GenBank/DDBJ whole genome shotgun (WGS) entry which is preliminary data.</text>
</comment>
<dbReference type="Pfam" id="PF07933">
    <property type="entry name" value="DUF1681"/>
    <property type="match status" value="1"/>
</dbReference>
<protein>
    <recommendedName>
        <fullName evidence="2">C2H2-type domain-containing protein</fullName>
    </recommendedName>
</protein>
<gene>
    <name evidence="3" type="ORF">AFUS01_LOCUS35620</name>
</gene>
<sequence length="224" mass="25753">MVKVHDFWIGFKQEQEIMDDDELLISKPEVYLYEIPSQKVKSGGDHRAADWDIANPTWQGKILIFMAGSCCHVQLDDHQGNIYGQAVIDEYPGSNLKLVSDSRRYFTLNVQNVEGNFRLVGIGFSNREDSSEISNVLRGYFAAEVCRKRKLEKSKIELSEASPPKKLKSNVVESIFSQTNDPEYKYIVENSFQCHECPMSFNCPKLIVHHWSKIHKRKKSPIPN</sequence>
<dbReference type="PROSITE" id="PS50157">
    <property type="entry name" value="ZINC_FINGER_C2H2_2"/>
    <property type="match status" value="1"/>
</dbReference>
<evidence type="ECO:0000313" key="3">
    <source>
        <dbReference type="EMBL" id="CAG7825512.1"/>
    </source>
</evidence>
<keyword evidence="1" id="KW-0479">Metal-binding</keyword>
<dbReference type="EMBL" id="CAJVCH010536589">
    <property type="protein sequence ID" value="CAG7825512.1"/>
    <property type="molecule type" value="Genomic_DNA"/>
</dbReference>
<dbReference type="InterPro" id="IPR013087">
    <property type="entry name" value="Znf_C2H2_type"/>
</dbReference>